<dbReference type="EMBL" id="JABSTQ010009632">
    <property type="protein sequence ID" value="KAG0427387.1"/>
    <property type="molecule type" value="Genomic_DNA"/>
</dbReference>
<gene>
    <name evidence="1" type="ORF">HPB47_025576</name>
</gene>
<sequence length="170" mass="18923">MGDARRSAREEASMVAYSPRHDTEQPGSKPDDFARNILGLRLLGALLCFEPLVSSTATLFCGCLDDGGRLLQRLASKRESRLLLPPFPFVFSGGEISRVPRTALLPWRRFRPCEFFGFALAAADRERLRAVLMIPSSVSVLFCLCACLVDAASGLCDRRSWLWEESLRVV</sequence>
<keyword evidence="2" id="KW-1185">Reference proteome</keyword>
<name>A0AC60Q152_IXOPE</name>
<proteinExistence type="predicted"/>
<evidence type="ECO:0000313" key="2">
    <source>
        <dbReference type="Proteomes" id="UP000805193"/>
    </source>
</evidence>
<protein>
    <submittedName>
        <fullName evidence="1">Uncharacterized protein</fullName>
    </submittedName>
</protein>
<dbReference type="Proteomes" id="UP000805193">
    <property type="component" value="Unassembled WGS sequence"/>
</dbReference>
<evidence type="ECO:0000313" key="1">
    <source>
        <dbReference type="EMBL" id="KAG0427387.1"/>
    </source>
</evidence>
<organism evidence="1 2">
    <name type="scientific">Ixodes persulcatus</name>
    <name type="common">Taiga tick</name>
    <dbReference type="NCBI Taxonomy" id="34615"/>
    <lineage>
        <taxon>Eukaryota</taxon>
        <taxon>Metazoa</taxon>
        <taxon>Ecdysozoa</taxon>
        <taxon>Arthropoda</taxon>
        <taxon>Chelicerata</taxon>
        <taxon>Arachnida</taxon>
        <taxon>Acari</taxon>
        <taxon>Parasitiformes</taxon>
        <taxon>Ixodida</taxon>
        <taxon>Ixodoidea</taxon>
        <taxon>Ixodidae</taxon>
        <taxon>Ixodinae</taxon>
        <taxon>Ixodes</taxon>
    </lineage>
</organism>
<reference evidence="1 2" key="1">
    <citation type="journal article" date="2020" name="Cell">
        <title>Large-Scale Comparative Analyses of Tick Genomes Elucidate Their Genetic Diversity and Vector Capacities.</title>
        <authorList>
            <consortium name="Tick Genome and Microbiome Consortium (TIGMIC)"/>
            <person name="Jia N."/>
            <person name="Wang J."/>
            <person name="Shi W."/>
            <person name="Du L."/>
            <person name="Sun Y."/>
            <person name="Zhan W."/>
            <person name="Jiang J.F."/>
            <person name="Wang Q."/>
            <person name="Zhang B."/>
            <person name="Ji P."/>
            <person name="Bell-Sakyi L."/>
            <person name="Cui X.M."/>
            <person name="Yuan T.T."/>
            <person name="Jiang B.G."/>
            <person name="Yang W.F."/>
            <person name="Lam T.T."/>
            <person name="Chang Q.C."/>
            <person name="Ding S.J."/>
            <person name="Wang X.J."/>
            <person name="Zhu J.G."/>
            <person name="Ruan X.D."/>
            <person name="Zhao L."/>
            <person name="Wei J.T."/>
            <person name="Ye R.Z."/>
            <person name="Que T.C."/>
            <person name="Du C.H."/>
            <person name="Zhou Y.H."/>
            <person name="Cheng J.X."/>
            <person name="Dai P.F."/>
            <person name="Guo W.B."/>
            <person name="Han X.H."/>
            <person name="Huang E.J."/>
            <person name="Li L.F."/>
            <person name="Wei W."/>
            <person name="Gao Y.C."/>
            <person name="Liu J.Z."/>
            <person name="Shao H.Z."/>
            <person name="Wang X."/>
            <person name="Wang C.C."/>
            <person name="Yang T.C."/>
            <person name="Huo Q.B."/>
            <person name="Li W."/>
            <person name="Chen H.Y."/>
            <person name="Chen S.E."/>
            <person name="Zhou L.G."/>
            <person name="Ni X.B."/>
            <person name="Tian J.H."/>
            <person name="Sheng Y."/>
            <person name="Liu T."/>
            <person name="Pan Y.S."/>
            <person name="Xia L.Y."/>
            <person name="Li J."/>
            <person name="Zhao F."/>
            <person name="Cao W.C."/>
        </authorList>
    </citation>
    <scope>NUCLEOTIDE SEQUENCE [LARGE SCALE GENOMIC DNA]</scope>
    <source>
        <strain evidence="1">Iper-2018</strain>
    </source>
</reference>
<comment type="caution">
    <text evidence="1">The sequence shown here is derived from an EMBL/GenBank/DDBJ whole genome shotgun (WGS) entry which is preliminary data.</text>
</comment>
<accession>A0AC60Q152</accession>